<dbReference type="EMBL" id="JACORU010000003">
    <property type="protein sequence ID" value="MBC5764727.1"/>
    <property type="molecule type" value="Genomic_DNA"/>
</dbReference>
<organism evidence="7 8">
    <name type="scientific">Ramlibacter albus</name>
    <dbReference type="NCBI Taxonomy" id="2079448"/>
    <lineage>
        <taxon>Bacteria</taxon>
        <taxon>Pseudomonadati</taxon>
        <taxon>Pseudomonadota</taxon>
        <taxon>Betaproteobacteria</taxon>
        <taxon>Burkholderiales</taxon>
        <taxon>Comamonadaceae</taxon>
        <taxon>Ramlibacter</taxon>
    </lineage>
</organism>
<feature type="signal peptide" evidence="5">
    <location>
        <begin position="1"/>
        <end position="25"/>
    </location>
</feature>
<proteinExistence type="predicted"/>
<keyword evidence="2 4" id="KW-0479">Metal-binding</keyword>
<evidence type="ECO:0000256" key="1">
    <source>
        <dbReference type="ARBA" id="ARBA00022617"/>
    </source>
</evidence>
<dbReference type="Proteomes" id="UP000596827">
    <property type="component" value="Unassembled WGS sequence"/>
</dbReference>
<dbReference type="RefSeq" id="WP_187081203.1">
    <property type="nucleotide sequence ID" value="NZ_JACORU010000003.1"/>
</dbReference>
<feature type="chain" id="PRO_5037390428" evidence="5">
    <location>
        <begin position="26"/>
        <end position="225"/>
    </location>
</feature>
<dbReference type="GO" id="GO:0020037">
    <property type="term" value="F:heme binding"/>
    <property type="evidence" value="ECO:0007669"/>
    <property type="project" value="InterPro"/>
</dbReference>
<accession>A0A923M5R3</accession>
<evidence type="ECO:0000313" key="8">
    <source>
        <dbReference type="Proteomes" id="UP000596827"/>
    </source>
</evidence>
<comment type="caution">
    <text evidence="7">The sequence shown here is derived from an EMBL/GenBank/DDBJ whole genome shotgun (WGS) entry which is preliminary data.</text>
</comment>
<evidence type="ECO:0000256" key="5">
    <source>
        <dbReference type="SAM" id="SignalP"/>
    </source>
</evidence>
<dbReference type="Gene3D" id="1.10.760.10">
    <property type="entry name" value="Cytochrome c-like domain"/>
    <property type="match status" value="1"/>
</dbReference>
<evidence type="ECO:0000259" key="6">
    <source>
        <dbReference type="PROSITE" id="PS51007"/>
    </source>
</evidence>
<feature type="domain" description="Cytochrome c" evidence="6">
    <location>
        <begin position="131"/>
        <end position="219"/>
    </location>
</feature>
<evidence type="ECO:0000256" key="4">
    <source>
        <dbReference type="PROSITE-ProRule" id="PRU00433"/>
    </source>
</evidence>
<gene>
    <name evidence="7" type="ORF">H8R02_09720</name>
</gene>
<dbReference type="GO" id="GO:0009055">
    <property type="term" value="F:electron transfer activity"/>
    <property type="evidence" value="ECO:0007669"/>
    <property type="project" value="InterPro"/>
</dbReference>
<keyword evidence="5" id="KW-0732">Signal</keyword>
<evidence type="ECO:0000313" key="7">
    <source>
        <dbReference type="EMBL" id="MBC5764727.1"/>
    </source>
</evidence>
<keyword evidence="3 4" id="KW-0408">Iron</keyword>
<evidence type="ECO:0000256" key="3">
    <source>
        <dbReference type="ARBA" id="ARBA00023004"/>
    </source>
</evidence>
<dbReference type="AlphaFoldDB" id="A0A923M5R3"/>
<dbReference type="Pfam" id="PF13442">
    <property type="entry name" value="Cytochrome_CBB3"/>
    <property type="match status" value="1"/>
</dbReference>
<sequence>MQFTTRTFGMFVMAAALLLAGCGGGSDEPAPPPATPVTALRAAAQAQQALRTPTATELMDWAERQFPAFFAPSAQPNRTADPFVYRVYPATGNAIGVAFGDVYVLGPVTGGQIIKVGSLAAFSCAVFTCGPSAANGRTLYTTFRGSAGYTCDLCHGPTPGTGSGFALIRQAAGTASSNGDPSLIRFAINNNFGTPPMGQFSDLTDAQLADLAAYINATVYGKPVQ</sequence>
<dbReference type="PROSITE" id="PS51257">
    <property type="entry name" value="PROKAR_LIPOPROTEIN"/>
    <property type="match status" value="1"/>
</dbReference>
<reference evidence="7" key="1">
    <citation type="submission" date="2020-08" db="EMBL/GenBank/DDBJ databases">
        <title>Ramlibacter sp. GTP1 16S ribosomal RNA gene genome sequencing and assembly.</title>
        <authorList>
            <person name="Kang M."/>
        </authorList>
    </citation>
    <scope>NUCLEOTIDE SEQUENCE</scope>
    <source>
        <strain evidence="7">GTP1</strain>
    </source>
</reference>
<keyword evidence="8" id="KW-1185">Reference proteome</keyword>
<protein>
    <submittedName>
        <fullName evidence="7">Cytochrome c</fullName>
    </submittedName>
</protein>
<dbReference type="InterPro" id="IPR036909">
    <property type="entry name" value="Cyt_c-like_dom_sf"/>
</dbReference>
<name>A0A923M5R3_9BURK</name>
<keyword evidence="1 4" id="KW-0349">Heme</keyword>
<dbReference type="SUPFAM" id="SSF46626">
    <property type="entry name" value="Cytochrome c"/>
    <property type="match status" value="1"/>
</dbReference>
<evidence type="ECO:0000256" key="2">
    <source>
        <dbReference type="ARBA" id="ARBA00022723"/>
    </source>
</evidence>
<dbReference type="GO" id="GO:0046872">
    <property type="term" value="F:metal ion binding"/>
    <property type="evidence" value="ECO:0007669"/>
    <property type="project" value="UniProtKB-KW"/>
</dbReference>
<dbReference type="InterPro" id="IPR009056">
    <property type="entry name" value="Cyt_c-like_dom"/>
</dbReference>
<dbReference type="PROSITE" id="PS51007">
    <property type="entry name" value="CYTC"/>
    <property type="match status" value="1"/>
</dbReference>